<organism evidence="1 2">
    <name type="scientific">Apolygus lucorum</name>
    <name type="common">Small green plant bug</name>
    <name type="synonym">Lygocoris lucorum</name>
    <dbReference type="NCBI Taxonomy" id="248454"/>
    <lineage>
        <taxon>Eukaryota</taxon>
        <taxon>Metazoa</taxon>
        <taxon>Ecdysozoa</taxon>
        <taxon>Arthropoda</taxon>
        <taxon>Hexapoda</taxon>
        <taxon>Insecta</taxon>
        <taxon>Pterygota</taxon>
        <taxon>Neoptera</taxon>
        <taxon>Paraneoptera</taxon>
        <taxon>Hemiptera</taxon>
        <taxon>Heteroptera</taxon>
        <taxon>Panheteroptera</taxon>
        <taxon>Cimicomorpha</taxon>
        <taxon>Miridae</taxon>
        <taxon>Mirini</taxon>
        <taxon>Apolygus</taxon>
    </lineage>
</organism>
<accession>A0A6A4JA15</accession>
<dbReference type="Proteomes" id="UP000466442">
    <property type="component" value="Unassembled WGS sequence"/>
</dbReference>
<evidence type="ECO:0000313" key="2">
    <source>
        <dbReference type="Proteomes" id="UP000466442"/>
    </source>
</evidence>
<keyword evidence="2" id="KW-1185">Reference proteome</keyword>
<name>A0A6A4JA15_APOLU</name>
<evidence type="ECO:0000313" key="1">
    <source>
        <dbReference type="EMBL" id="KAF6199276.1"/>
    </source>
</evidence>
<protein>
    <submittedName>
        <fullName evidence="1">Uncharacterized protein</fullName>
    </submittedName>
</protein>
<proteinExistence type="predicted"/>
<sequence length="255" mass="28101">MESWCSSYAIADRNGAHETGRDQLVRQDGKLFILGCRDNDCRTGKGVQLCSAILDKPSLLSFVSAEKYAISDRNVAHETGRDQLVRQDEKLFILGCRDNDCRTGKGVQLCSAILDKPSLLSFVSAEKYAISDRNVAHETGRDQLVRQDEKLFILGCRDNDCRTGKGVQLCSAILDKPSLLSFVSAEKYAIADRNGAHETGRDQLVRQDGELFILGCRDNDCRTGKGVQLCSAILDKPSLLSFVSAENFSTWSQPG</sequence>
<gene>
    <name evidence="1" type="ORF">GE061_007302</name>
</gene>
<dbReference type="AlphaFoldDB" id="A0A6A4JA15"/>
<comment type="caution">
    <text evidence="1">The sequence shown here is derived from an EMBL/GenBank/DDBJ whole genome shotgun (WGS) entry which is preliminary data.</text>
</comment>
<reference evidence="1" key="1">
    <citation type="journal article" date="2021" name="Mol. Ecol. Resour.">
        <title>Apolygus lucorum genome provides insights into omnivorousness and mesophyll feeding.</title>
        <authorList>
            <person name="Liu Y."/>
            <person name="Liu H."/>
            <person name="Wang H."/>
            <person name="Huang T."/>
            <person name="Liu B."/>
            <person name="Yang B."/>
            <person name="Yin L."/>
            <person name="Li B."/>
            <person name="Zhang Y."/>
            <person name="Zhang S."/>
            <person name="Jiang F."/>
            <person name="Zhang X."/>
            <person name="Ren Y."/>
            <person name="Wang B."/>
            <person name="Wang S."/>
            <person name="Lu Y."/>
            <person name="Wu K."/>
            <person name="Fan W."/>
            <person name="Wang G."/>
        </authorList>
    </citation>
    <scope>NUCLEOTIDE SEQUENCE</scope>
    <source>
        <strain evidence="1">12Hb</strain>
    </source>
</reference>
<dbReference type="EMBL" id="WIXP02000015">
    <property type="protein sequence ID" value="KAF6199276.1"/>
    <property type="molecule type" value="Genomic_DNA"/>
</dbReference>